<evidence type="ECO:0000313" key="9">
    <source>
        <dbReference type="Proteomes" id="UP000808914"/>
    </source>
</evidence>
<feature type="transmembrane region" description="Helical" evidence="6">
    <location>
        <begin position="357"/>
        <end position="374"/>
    </location>
</feature>
<reference evidence="8 9" key="1">
    <citation type="submission" date="2021-01" db="EMBL/GenBank/DDBJ databases">
        <title>Genomic Encyclopedia of Type Strains, Phase IV (KMG-IV): sequencing the most valuable type-strain genomes for metagenomic binning, comparative biology and taxonomic classification.</title>
        <authorList>
            <person name="Goeker M."/>
        </authorList>
    </citation>
    <scope>NUCLEOTIDE SEQUENCE [LARGE SCALE GENOMIC DNA]</scope>
    <source>
        <strain evidence="8 9">DSM 28236</strain>
    </source>
</reference>
<dbReference type="EMBL" id="JAFBER010000026">
    <property type="protein sequence ID" value="MBM7646663.1"/>
    <property type="molecule type" value="Genomic_DNA"/>
</dbReference>
<keyword evidence="2" id="KW-0813">Transport</keyword>
<feature type="transmembrane region" description="Helical" evidence="6">
    <location>
        <begin position="62"/>
        <end position="81"/>
    </location>
</feature>
<organism evidence="8 9">
    <name type="scientific">Scopulibacillus daqui</name>
    <dbReference type="NCBI Taxonomy" id="1469162"/>
    <lineage>
        <taxon>Bacteria</taxon>
        <taxon>Bacillati</taxon>
        <taxon>Bacillota</taxon>
        <taxon>Bacilli</taxon>
        <taxon>Bacillales</taxon>
        <taxon>Sporolactobacillaceae</taxon>
        <taxon>Scopulibacillus</taxon>
    </lineage>
</organism>
<dbReference type="InterPro" id="IPR052524">
    <property type="entry name" value="MFS_Cyanate_Porter"/>
</dbReference>
<dbReference type="PANTHER" id="PTHR23523:SF2">
    <property type="entry name" value="2-NITROIMIDAZOLE TRANSPORTER"/>
    <property type="match status" value="1"/>
</dbReference>
<dbReference type="InterPro" id="IPR020846">
    <property type="entry name" value="MFS_dom"/>
</dbReference>
<keyword evidence="3 6" id="KW-0812">Transmembrane</keyword>
<evidence type="ECO:0000256" key="6">
    <source>
        <dbReference type="SAM" id="Phobius"/>
    </source>
</evidence>
<protein>
    <submittedName>
        <fullName evidence="8">CP family cyanate transporter-like MFS transporter</fullName>
    </submittedName>
</protein>
<evidence type="ECO:0000259" key="7">
    <source>
        <dbReference type="PROSITE" id="PS50850"/>
    </source>
</evidence>
<evidence type="ECO:0000256" key="2">
    <source>
        <dbReference type="ARBA" id="ARBA00022448"/>
    </source>
</evidence>
<sequence>MNLSKDIHTEPHITKVNGPARIGIWLLIIGIIFAASNLRAPITAVGPIIGDIREDTGISNTLAGMLTTLPLLSFAVFSILAPKIARRLGIEVTLMAAFILLTAGIILRSLPSIAALFIGTGLLGMAIAAGNVLVPSLIKKEFSNKVGVMTGIYSVSMNICGAFASGISIPIAQGAGLGWRGALGCWSILSFITLIIWLPQIRARRHSNVSKGISKVSLWRSGLAWKVTFFMGLQSMIFYVLAAWLPEILYEQGMSPSAAGWVLSLIQFATLPSSFIIPILAGRYSSQRGLVTITVSLMLIGFIGIMTGNTSLVPLFVILIGLAQGSLFSLATMFFVLRTRHVHESAELSGMAQSIGYLLAAIGPTLFGFIHDIAHNWTSALIMLVAAILLVFVFGIGAAANQYVSSPNISNELKKEA</sequence>
<dbReference type="PROSITE" id="PS50850">
    <property type="entry name" value="MFS"/>
    <property type="match status" value="1"/>
</dbReference>
<evidence type="ECO:0000256" key="3">
    <source>
        <dbReference type="ARBA" id="ARBA00022692"/>
    </source>
</evidence>
<accession>A0ABS2Q2Y6</accession>
<dbReference type="CDD" id="cd17339">
    <property type="entry name" value="MFS_NIMT_CynX_like"/>
    <property type="match status" value="1"/>
</dbReference>
<dbReference type="Proteomes" id="UP000808914">
    <property type="component" value="Unassembled WGS sequence"/>
</dbReference>
<name>A0ABS2Q2Y6_9BACL</name>
<feature type="transmembrane region" description="Helical" evidence="6">
    <location>
        <begin position="312"/>
        <end position="337"/>
    </location>
</feature>
<feature type="transmembrane region" description="Helical" evidence="6">
    <location>
        <begin position="177"/>
        <end position="198"/>
    </location>
</feature>
<dbReference type="InterPro" id="IPR036259">
    <property type="entry name" value="MFS_trans_sf"/>
</dbReference>
<feature type="transmembrane region" description="Helical" evidence="6">
    <location>
        <begin position="113"/>
        <end position="134"/>
    </location>
</feature>
<dbReference type="Gene3D" id="1.20.1250.20">
    <property type="entry name" value="MFS general substrate transporter like domains"/>
    <property type="match status" value="2"/>
</dbReference>
<dbReference type="SUPFAM" id="SSF103473">
    <property type="entry name" value="MFS general substrate transporter"/>
    <property type="match status" value="1"/>
</dbReference>
<dbReference type="PANTHER" id="PTHR23523">
    <property type="match status" value="1"/>
</dbReference>
<gene>
    <name evidence="8" type="ORF">JOD45_002896</name>
</gene>
<feature type="transmembrane region" description="Helical" evidence="6">
    <location>
        <begin position="223"/>
        <end position="246"/>
    </location>
</feature>
<evidence type="ECO:0000256" key="4">
    <source>
        <dbReference type="ARBA" id="ARBA00022989"/>
    </source>
</evidence>
<comment type="caution">
    <text evidence="8">The sequence shown here is derived from an EMBL/GenBank/DDBJ whole genome shotgun (WGS) entry which is preliminary data.</text>
</comment>
<dbReference type="Pfam" id="PF07690">
    <property type="entry name" value="MFS_1"/>
    <property type="match status" value="1"/>
</dbReference>
<comment type="subcellular location">
    <subcellularLocation>
        <location evidence="1">Cell membrane</location>
        <topology evidence="1">Multi-pass membrane protein</topology>
    </subcellularLocation>
</comment>
<feature type="domain" description="Major facilitator superfamily (MFS) profile" evidence="7">
    <location>
        <begin position="23"/>
        <end position="403"/>
    </location>
</feature>
<evidence type="ECO:0000256" key="1">
    <source>
        <dbReference type="ARBA" id="ARBA00004651"/>
    </source>
</evidence>
<feature type="transmembrane region" description="Helical" evidence="6">
    <location>
        <begin position="289"/>
        <end position="306"/>
    </location>
</feature>
<feature type="transmembrane region" description="Helical" evidence="6">
    <location>
        <begin position="258"/>
        <end position="282"/>
    </location>
</feature>
<evidence type="ECO:0000256" key="5">
    <source>
        <dbReference type="ARBA" id="ARBA00023136"/>
    </source>
</evidence>
<dbReference type="RefSeq" id="WP_205004546.1">
    <property type="nucleotide sequence ID" value="NZ_JAFBER010000026.1"/>
</dbReference>
<proteinExistence type="predicted"/>
<feature type="transmembrane region" description="Helical" evidence="6">
    <location>
        <begin position="146"/>
        <end position="171"/>
    </location>
</feature>
<evidence type="ECO:0000313" key="8">
    <source>
        <dbReference type="EMBL" id="MBM7646663.1"/>
    </source>
</evidence>
<keyword evidence="9" id="KW-1185">Reference proteome</keyword>
<feature type="transmembrane region" description="Helical" evidence="6">
    <location>
        <begin position="380"/>
        <end position="400"/>
    </location>
</feature>
<dbReference type="InterPro" id="IPR011701">
    <property type="entry name" value="MFS"/>
</dbReference>
<keyword evidence="5 6" id="KW-0472">Membrane</keyword>
<feature type="transmembrane region" description="Helical" evidence="6">
    <location>
        <begin position="22"/>
        <end position="42"/>
    </location>
</feature>
<feature type="transmembrane region" description="Helical" evidence="6">
    <location>
        <begin position="88"/>
        <end position="107"/>
    </location>
</feature>
<keyword evidence="4 6" id="KW-1133">Transmembrane helix</keyword>